<dbReference type="PANTHER" id="PTHR35841">
    <property type="entry name" value="PHOSPHONATES-BINDING PERIPLASMIC PROTEIN"/>
    <property type="match status" value="1"/>
</dbReference>
<dbReference type="OrthoDB" id="9781943at2"/>
<dbReference type="Proteomes" id="UP000294498">
    <property type="component" value="Unassembled WGS sequence"/>
</dbReference>
<dbReference type="RefSeq" id="WP_133992878.1">
    <property type="nucleotide sequence ID" value="NZ_SODV01000001.1"/>
</dbReference>
<evidence type="ECO:0000313" key="4">
    <source>
        <dbReference type="EMBL" id="TDX00841.1"/>
    </source>
</evidence>
<feature type="signal peptide" evidence="3">
    <location>
        <begin position="1"/>
        <end position="22"/>
    </location>
</feature>
<dbReference type="EMBL" id="SODV01000001">
    <property type="protein sequence ID" value="TDX00841.1"/>
    <property type="molecule type" value="Genomic_DNA"/>
</dbReference>
<comment type="caution">
    <text evidence="4">The sequence shown here is derived from an EMBL/GenBank/DDBJ whole genome shotgun (WGS) entry which is preliminary data.</text>
</comment>
<feature type="chain" id="PRO_5020560463" evidence="3">
    <location>
        <begin position="23"/>
        <end position="305"/>
    </location>
</feature>
<dbReference type="SUPFAM" id="SSF53850">
    <property type="entry name" value="Periplasmic binding protein-like II"/>
    <property type="match status" value="1"/>
</dbReference>
<dbReference type="PROSITE" id="PS51257">
    <property type="entry name" value="PROKAR_LIPOPROTEIN"/>
    <property type="match status" value="1"/>
</dbReference>
<evidence type="ECO:0000256" key="3">
    <source>
        <dbReference type="SAM" id="SignalP"/>
    </source>
</evidence>
<dbReference type="AlphaFoldDB" id="A0A4R8DUK7"/>
<name>A0A4R8DUK7_9BACT</name>
<reference evidence="4 5" key="1">
    <citation type="submission" date="2019-03" db="EMBL/GenBank/DDBJ databases">
        <title>Genomic Encyclopedia of Type Strains, Phase IV (KMG-IV): sequencing the most valuable type-strain genomes for metagenomic binning, comparative biology and taxonomic classification.</title>
        <authorList>
            <person name="Goeker M."/>
        </authorList>
    </citation>
    <scope>NUCLEOTIDE SEQUENCE [LARGE SCALE GENOMIC DNA]</scope>
    <source>
        <strain evidence="4 5">DSM 100059</strain>
    </source>
</reference>
<gene>
    <name evidence="4" type="ORF">EDB95_1870</name>
</gene>
<dbReference type="GO" id="GO:0055085">
    <property type="term" value="P:transmembrane transport"/>
    <property type="evidence" value="ECO:0007669"/>
    <property type="project" value="InterPro"/>
</dbReference>
<evidence type="ECO:0000256" key="1">
    <source>
        <dbReference type="ARBA" id="ARBA00007162"/>
    </source>
</evidence>
<comment type="similarity">
    <text evidence="1">Belongs to the phosphate/phosphite/phosphonate binding protein family.</text>
</comment>
<dbReference type="GO" id="GO:0043190">
    <property type="term" value="C:ATP-binding cassette (ABC) transporter complex"/>
    <property type="evidence" value="ECO:0007669"/>
    <property type="project" value="InterPro"/>
</dbReference>
<dbReference type="CDD" id="cd01071">
    <property type="entry name" value="PBP2_PhnD_like"/>
    <property type="match status" value="1"/>
</dbReference>
<dbReference type="NCBIfam" id="TIGR01098">
    <property type="entry name" value="3A0109s03R"/>
    <property type="match status" value="1"/>
</dbReference>
<proteinExistence type="inferred from homology"/>
<dbReference type="PANTHER" id="PTHR35841:SF1">
    <property type="entry name" value="PHOSPHONATES-BINDING PERIPLASMIC PROTEIN"/>
    <property type="match status" value="1"/>
</dbReference>
<sequence>MKKLIGAAIVLLALAGCRSKQALDANGVPYTLLVGIYEGDNPGEQTRVLDPIREYLSRKLGRPVEFLTSSDYTSVIEALLTKKVHMAYLSPFPYVLATQKQKLIPLVAAGLNGKPAMYRSIIFTSPSTGLHSMEDVRRRSHSLTLCFADPASTSGHLVPAAYLNSIGLDPKTAFKESMFAGSHVASMLSVKSGKIDVGCSFEYGYQKLIRENTIKPEDLTILWTSDPIVENPIAMRTDINPEFAEKVKQAYINMQRDAPEAAKGYFARYQPKQADSLGYMAISDTAFDGLRKLMKDAGDITTDKQ</sequence>
<organism evidence="4 5">
    <name type="scientific">Dinghuibacter silviterrae</name>
    <dbReference type="NCBI Taxonomy" id="1539049"/>
    <lineage>
        <taxon>Bacteria</taxon>
        <taxon>Pseudomonadati</taxon>
        <taxon>Bacteroidota</taxon>
        <taxon>Chitinophagia</taxon>
        <taxon>Chitinophagales</taxon>
        <taxon>Chitinophagaceae</taxon>
        <taxon>Dinghuibacter</taxon>
    </lineage>
</organism>
<dbReference type="Gene3D" id="3.40.190.10">
    <property type="entry name" value="Periplasmic binding protein-like II"/>
    <property type="match status" value="2"/>
</dbReference>
<dbReference type="InterPro" id="IPR005770">
    <property type="entry name" value="PhnD"/>
</dbReference>
<protein>
    <submittedName>
        <fullName evidence="4">Phosphonate transport system substrate-binding protein</fullName>
    </submittedName>
</protein>
<keyword evidence="5" id="KW-1185">Reference proteome</keyword>
<keyword evidence="2 3" id="KW-0732">Signal</keyword>
<evidence type="ECO:0000313" key="5">
    <source>
        <dbReference type="Proteomes" id="UP000294498"/>
    </source>
</evidence>
<accession>A0A4R8DUK7</accession>
<evidence type="ECO:0000256" key="2">
    <source>
        <dbReference type="ARBA" id="ARBA00022729"/>
    </source>
</evidence>
<dbReference type="Pfam" id="PF12974">
    <property type="entry name" value="Phosphonate-bd"/>
    <property type="match status" value="1"/>
</dbReference>